<keyword evidence="1" id="KW-0472">Membrane</keyword>
<keyword evidence="1" id="KW-0812">Transmembrane</keyword>
<reference evidence="2" key="1">
    <citation type="submission" date="2021-02" db="EMBL/GenBank/DDBJ databases">
        <authorList>
            <person name="Nowell W R."/>
        </authorList>
    </citation>
    <scope>NUCLEOTIDE SEQUENCE</scope>
</reference>
<organism evidence="2 3">
    <name type="scientific">Adineta steineri</name>
    <dbReference type="NCBI Taxonomy" id="433720"/>
    <lineage>
        <taxon>Eukaryota</taxon>
        <taxon>Metazoa</taxon>
        <taxon>Spiralia</taxon>
        <taxon>Gnathifera</taxon>
        <taxon>Rotifera</taxon>
        <taxon>Eurotatoria</taxon>
        <taxon>Bdelloidea</taxon>
        <taxon>Adinetida</taxon>
        <taxon>Adinetidae</taxon>
        <taxon>Adineta</taxon>
    </lineage>
</organism>
<dbReference type="AlphaFoldDB" id="A0A820QVZ8"/>
<dbReference type="EMBL" id="CAJOBB010027872">
    <property type="protein sequence ID" value="CAF4426038.1"/>
    <property type="molecule type" value="Genomic_DNA"/>
</dbReference>
<name>A0A820QVZ8_9BILA</name>
<dbReference type="Proteomes" id="UP000663868">
    <property type="component" value="Unassembled WGS sequence"/>
</dbReference>
<accession>A0A820QVZ8</accession>
<evidence type="ECO:0000313" key="3">
    <source>
        <dbReference type="Proteomes" id="UP000663868"/>
    </source>
</evidence>
<evidence type="ECO:0000256" key="1">
    <source>
        <dbReference type="SAM" id="Phobius"/>
    </source>
</evidence>
<gene>
    <name evidence="2" type="ORF">KXQ929_LOCUS52490</name>
</gene>
<proteinExistence type="predicted"/>
<comment type="caution">
    <text evidence="2">The sequence shown here is derived from an EMBL/GenBank/DDBJ whole genome shotgun (WGS) entry which is preliminary data.</text>
</comment>
<sequence>YLLFNLCEMFSPDEEFTDMGDALSPFYLIMMFILTPLVVSRRVKRSVGLVRQKLGTGVKRTM</sequence>
<feature type="non-terminal residue" evidence="2">
    <location>
        <position position="1"/>
    </location>
</feature>
<feature type="transmembrane region" description="Helical" evidence="1">
    <location>
        <begin position="22"/>
        <end position="39"/>
    </location>
</feature>
<protein>
    <submittedName>
        <fullName evidence="2">Uncharacterized protein</fullName>
    </submittedName>
</protein>
<evidence type="ECO:0000313" key="2">
    <source>
        <dbReference type="EMBL" id="CAF4426038.1"/>
    </source>
</evidence>
<keyword evidence="1" id="KW-1133">Transmembrane helix</keyword>